<dbReference type="Pfam" id="PF02597">
    <property type="entry name" value="ThiS"/>
    <property type="match status" value="1"/>
</dbReference>
<dbReference type="OMA" id="HYFSTAT"/>
<dbReference type="GO" id="GO:1990133">
    <property type="term" value="C:molybdopterin adenylyltransferase complex"/>
    <property type="evidence" value="ECO:0007669"/>
    <property type="project" value="TreeGrafter"/>
</dbReference>
<keyword evidence="3" id="KW-1185">Reference proteome</keyword>
<dbReference type="UniPathway" id="UPA00344"/>
<dbReference type="eggNOG" id="ENOG502S73M">
    <property type="taxonomic scope" value="Eukaryota"/>
</dbReference>
<keyword evidence="1" id="KW-0547">Nucleotide-binding</keyword>
<proteinExistence type="predicted"/>
<dbReference type="PANTHER" id="PTHR33359">
    <property type="entry name" value="MOLYBDOPTERIN SYNTHASE SULFUR CARRIER SUBUNIT"/>
    <property type="match status" value="1"/>
</dbReference>
<name>U4LG68_PYROM</name>
<dbReference type="Proteomes" id="UP000018144">
    <property type="component" value="Unassembled WGS sequence"/>
</dbReference>
<protein>
    <submittedName>
        <fullName evidence="2">Similar to Molybdopterin synthase sulfur carrier subunit acc. no. B2WKU1</fullName>
    </submittedName>
</protein>
<evidence type="ECO:0000313" key="3">
    <source>
        <dbReference type="Proteomes" id="UP000018144"/>
    </source>
</evidence>
<dbReference type="OrthoDB" id="5595860at2759"/>
<dbReference type="Gene3D" id="3.10.20.30">
    <property type="match status" value="1"/>
</dbReference>
<dbReference type="InterPro" id="IPR044672">
    <property type="entry name" value="MOCS2A"/>
</dbReference>
<dbReference type="InterPro" id="IPR012675">
    <property type="entry name" value="Beta-grasp_dom_sf"/>
</dbReference>
<dbReference type="EMBL" id="HF935534">
    <property type="protein sequence ID" value="CCX31109.1"/>
    <property type="molecule type" value="Genomic_DNA"/>
</dbReference>
<organism evidence="2 3">
    <name type="scientific">Pyronema omphalodes (strain CBS 100304)</name>
    <name type="common">Pyronema confluens</name>
    <dbReference type="NCBI Taxonomy" id="1076935"/>
    <lineage>
        <taxon>Eukaryota</taxon>
        <taxon>Fungi</taxon>
        <taxon>Dikarya</taxon>
        <taxon>Ascomycota</taxon>
        <taxon>Pezizomycotina</taxon>
        <taxon>Pezizomycetes</taxon>
        <taxon>Pezizales</taxon>
        <taxon>Pyronemataceae</taxon>
        <taxon>Pyronema</taxon>
    </lineage>
</organism>
<sequence length="82" mass="8873">MAGNFKILYFAATTIYTGKDSESLSAPMKLGEMYELLEQKYPGIKGVIQGSMCTVNLDYVEDHELVIEAGDEVAIIPPVSAG</sequence>
<evidence type="ECO:0000313" key="2">
    <source>
        <dbReference type="EMBL" id="CCX31109.1"/>
    </source>
</evidence>
<dbReference type="CDD" id="cd00754">
    <property type="entry name" value="Ubl_MoaD"/>
    <property type="match status" value="1"/>
</dbReference>
<gene>
    <name evidence="2" type="ORF">PCON_09937</name>
</gene>
<dbReference type="InterPro" id="IPR003749">
    <property type="entry name" value="ThiS/MoaD-like"/>
</dbReference>
<dbReference type="SUPFAM" id="SSF54285">
    <property type="entry name" value="MoaD/ThiS"/>
    <property type="match status" value="1"/>
</dbReference>
<dbReference type="GO" id="GO:0000166">
    <property type="term" value="F:nucleotide binding"/>
    <property type="evidence" value="ECO:0007669"/>
    <property type="project" value="UniProtKB-KW"/>
</dbReference>
<accession>U4LG68</accession>
<dbReference type="STRING" id="1076935.U4LG68"/>
<reference evidence="2 3" key="1">
    <citation type="journal article" date="2013" name="PLoS Genet.">
        <title>The genome and development-dependent transcriptomes of Pyronema confluens: a window into fungal evolution.</title>
        <authorList>
            <person name="Traeger S."/>
            <person name="Altegoer F."/>
            <person name="Freitag M."/>
            <person name="Gabaldon T."/>
            <person name="Kempken F."/>
            <person name="Kumar A."/>
            <person name="Marcet-Houben M."/>
            <person name="Poggeler S."/>
            <person name="Stajich J.E."/>
            <person name="Nowrousian M."/>
        </authorList>
    </citation>
    <scope>NUCLEOTIDE SEQUENCE [LARGE SCALE GENOMIC DNA]</scope>
    <source>
        <strain evidence="3">CBS 100304</strain>
        <tissue evidence="2">Vegetative mycelium</tissue>
    </source>
</reference>
<evidence type="ECO:0000256" key="1">
    <source>
        <dbReference type="ARBA" id="ARBA00022741"/>
    </source>
</evidence>
<dbReference type="PANTHER" id="PTHR33359:SF1">
    <property type="entry name" value="MOLYBDOPTERIN SYNTHASE SULFUR CARRIER SUBUNIT"/>
    <property type="match status" value="1"/>
</dbReference>
<dbReference type="GO" id="GO:0006777">
    <property type="term" value="P:Mo-molybdopterin cofactor biosynthetic process"/>
    <property type="evidence" value="ECO:0007669"/>
    <property type="project" value="InterPro"/>
</dbReference>
<dbReference type="AlphaFoldDB" id="U4LG68"/>
<dbReference type="InterPro" id="IPR016155">
    <property type="entry name" value="Mopterin_synth/thiamin_S_b"/>
</dbReference>